<evidence type="ECO:0000313" key="3">
    <source>
        <dbReference type="Proteomes" id="UP001596004"/>
    </source>
</evidence>
<gene>
    <name evidence="2" type="ORF">ACFO60_07080</name>
</gene>
<proteinExistence type="predicted"/>
<protein>
    <submittedName>
        <fullName evidence="2">Uncharacterized protein</fullName>
    </submittedName>
</protein>
<name>A0ABV9CCE6_9ACTN</name>
<keyword evidence="3" id="KW-1185">Reference proteome</keyword>
<reference evidence="3" key="1">
    <citation type="journal article" date="2019" name="Int. J. Syst. Evol. Microbiol.">
        <title>The Global Catalogue of Microorganisms (GCM) 10K type strain sequencing project: providing services to taxonomists for standard genome sequencing and annotation.</title>
        <authorList>
            <consortium name="The Broad Institute Genomics Platform"/>
            <consortium name="The Broad Institute Genome Sequencing Center for Infectious Disease"/>
            <person name="Wu L."/>
            <person name="Ma J."/>
        </authorList>
    </citation>
    <scope>NUCLEOTIDE SEQUENCE [LARGE SCALE GENOMIC DNA]</scope>
    <source>
        <strain evidence="3">CGMCC 4.7132</strain>
    </source>
</reference>
<dbReference type="RefSeq" id="WP_380838391.1">
    <property type="nucleotide sequence ID" value="NZ_JBHSFP010000003.1"/>
</dbReference>
<dbReference type="EMBL" id="JBHSFP010000003">
    <property type="protein sequence ID" value="MFC4530521.1"/>
    <property type="molecule type" value="Genomic_DNA"/>
</dbReference>
<evidence type="ECO:0000256" key="1">
    <source>
        <dbReference type="SAM" id="MobiDB-lite"/>
    </source>
</evidence>
<dbReference type="Proteomes" id="UP001596004">
    <property type="component" value="Unassembled WGS sequence"/>
</dbReference>
<evidence type="ECO:0000313" key="2">
    <source>
        <dbReference type="EMBL" id="MFC4530521.1"/>
    </source>
</evidence>
<comment type="caution">
    <text evidence="2">The sequence shown here is derived from an EMBL/GenBank/DDBJ whole genome shotgun (WGS) entry which is preliminary data.</text>
</comment>
<organism evidence="2 3">
    <name type="scientific">Sphaerisporangium dianthi</name>
    <dbReference type="NCBI Taxonomy" id="1436120"/>
    <lineage>
        <taxon>Bacteria</taxon>
        <taxon>Bacillati</taxon>
        <taxon>Actinomycetota</taxon>
        <taxon>Actinomycetes</taxon>
        <taxon>Streptosporangiales</taxon>
        <taxon>Streptosporangiaceae</taxon>
        <taxon>Sphaerisporangium</taxon>
    </lineage>
</organism>
<accession>A0ABV9CCE6</accession>
<feature type="region of interest" description="Disordered" evidence="1">
    <location>
        <begin position="1"/>
        <end position="28"/>
    </location>
</feature>
<sequence>MSSDPQPRHARPAAPGEHCPPEGDDAAPDEAPLLYVRVLGLCRLLGEERFFRAAFGDAGVHPREAAVNERTRVLELDVEEVLRAALGPGAPANSAACEPERLSGR</sequence>